<evidence type="ECO:0000256" key="1">
    <source>
        <dbReference type="SAM" id="Phobius"/>
    </source>
</evidence>
<organism evidence="2 3">
    <name type="scientific">Winslowiella arboricola</name>
    <dbReference type="NCBI Taxonomy" id="2978220"/>
    <lineage>
        <taxon>Bacteria</taxon>
        <taxon>Pseudomonadati</taxon>
        <taxon>Pseudomonadota</taxon>
        <taxon>Gammaproteobacteria</taxon>
        <taxon>Enterobacterales</taxon>
        <taxon>Erwiniaceae</taxon>
        <taxon>Winslowiella</taxon>
    </lineage>
</organism>
<keyword evidence="1" id="KW-0812">Transmembrane</keyword>
<dbReference type="EMBL" id="JAODIM010000039">
    <property type="protein sequence ID" value="MCU5777617.1"/>
    <property type="molecule type" value="Genomic_DNA"/>
</dbReference>
<accession>A0A9J6PH33</accession>
<feature type="transmembrane region" description="Helical" evidence="1">
    <location>
        <begin position="6"/>
        <end position="28"/>
    </location>
</feature>
<evidence type="ECO:0000313" key="3">
    <source>
        <dbReference type="Proteomes" id="UP001064262"/>
    </source>
</evidence>
<protein>
    <submittedName>
        <fullName evidence="2">DUF3592 domain-containing protein</fullName>
    </submittedName>
</protein>
<keyword evidence="3" id="KW-1185">Reference proteome</keyword>
<comment type="caution">
    <text evidence="2">The sequence shown here is derived from an EMBL/GenBank/DDBJ whole genome shotgun (WGS) entry which is preliminary data.</text>
</comment>
<dbReference type="Proteomes" id="UP001064262">
    <property type="component" value="Unassembled WGS sequence"/>
</dbReference>
<reference evidence="2" key="1">
    <citation type="submission" date="2022-09" db="EMBL/GenBank/DDBJ databases">
        <title>Winslowiella arboricola sp. nov., isolated from bleeding cankers on broadleaf hosts.</title>
        <authorList>
            <person name="Brady C."/>
            <person name="Kaur S."/>
            <person name="Crampton B."/>
            <person name="Maddock D."/>
            <person name="Arnold D."/>
            <person name="Denman S."/>
        </authorList>
    </citation>
    <scope>NUCLEOTIDE SEQUENCE</scope>
    <source>
        <strain evidence="2">BAC 15a-03b</strain>
    </source>
</reference>
<proteinExistence type="predicted"/>
<keyword evidence="1" id="KW-0472">Membrane</keyword>
<name>A0A9J6PH33_9GAMM</name>
<sequence length="130" mass="14603">MNIVNYFVTLPLMIIPLIVIGFMIYAVLSVNARSREHKRLKENGTETTGQITNIASRSGGNSAYVNVTITATYFNKDTNQKCKGSGDAVIDIIKAENYQPGKNVQLIYNNEKPDLIFLLIPHPLMERMKK</sequence>
<evidence type="ECO:0000313" key="2">
    <source>
        <dbReference type="EMBL" id="MCU5777617.1"/>
    </source>
</evidence>
<keyword evidence="1" id="KW-1133">Transmembrane helix</keyword>
<dbReference type="AlphaFoldDB" id="A0A9J6PH33"/>
<dbReference type="RefSeq" id="WP_267141145.1">
    <property type="nucleotide sequence ID" value="NZ_JAODIL010000053.1"/>
</dbReference>
<gene>
    <name evidence="2" type="ORF">N5923_08945</name>
</gene>